<reference evidence="1" key="1">
    <citation type="submission" date="2022-05" db="EMBL/GenBank/DDBJ databases">
        <authorList>
            <person name="Oliphant S.A."/>
            <person name="Watson-Haigh N.S."/>
            <person name="Sumby K.M."/>
            <person name="Gardner J.M."/>
            <person name="Jiranek V."/>
        </authorList>
    </citation>
    <scope>NUCLEOTIDE SEQUENCE</scope>
    <source>
        <strain evidence="1">Ru20-1</strain>
    </source>
</reference>
<gene>
    <name evidence="1" type="ORF">M8332_05775</name>
</gene>
<keyword evidence="2" id="KW-1185">Reference proteome</keyword>
<name>A0ABY5C5I9_9LACO</name>
<accession>A0ABY5C5I9</accession>
<evidence type="ECO:0000313" key="1">
    <source>
        <dbReference type="EMBL" id="USS93103.1"/>
    </source>
</evidence>
<sequence length="58" mass="6612">MNYANQNSEVAKVEDLMNLISALEMFKKDGINLYATPVATRYAENSKYPIFGYFKQVA</sequence>
<evidence type="ECO:0000313" key="2">
    <source>
        <dbReference type="Proteomes" id="UP001057532"/>
    </source>
</evidence>
<organism evidence="1 2">
    <name type="scientific">Fructilactobacillus ixorae</name>
    <dbReference type="NCBI Taxonomy" id="1750535"/>
    <lineage>
        <taxon>Bacteria</taxon>
        <taxon>Bacillati</taxon>
        <taxon>Bacillota</taxon>
        <taxon>Bacilli</taxon>
        <taxon>Lactobacillales</taxon>
        <taxon>Lactobacillaceae</taxon>
        <taxon>Fructilactobacillus</taxon>
    </lineage>
</organism>
<dbReference type="Proteomes" id="UP001057532">
    <property type="component" value="Chromosome"/>
</dbReference>
<protein>
    <submittedName>
        <fullName evidence="1">DUF2922 domain-containing protein</fullName>
    </submittedName>
</protein>
<proteinExistence type="predicted"/>
<dbReference type="EMBL" id="CP097478">
    <property type="protein sequence ID" value="USS93103.1"/>
    <property type="molecule type" value="Genomic_DNA"/>
</dbReference>